<dbReference type="PANTHER" id="PTHR46383">
    <property type="entry name" value="ASPARTATE AMINOTRANSFERASE"/>
    <property type="match status" value="1"/>
</dbReference>
<dbReference type="InterPro" id="IPR004838">
    <property type="entry name" value="NHTrfase_class1_PyrdxlP-BS"/>
</dbReference>
<accession>A0A261S1A0</accession>
<evidence type="ECO:0000256" key="3">
    <source>
        <dbReference type="ARBA" id="ARBA00022576"/>
    </source>
</evidence>
<sequence length="402" mass="42494">MDAKMLSERVNAIKASPSVAANALVGKLRAEGRDIVNLTVGEPDFDTPAHIVEAAIAALRSGDTHYTATAGTPALRKAIVTKLARDNGLTYRPEEVVAGCGGKHIIAHAFNATLNAGDEVIVHAPYWVSYPDLAILNGGVPVIIQGSDGNGFKLQPEELEAAITPRTRWVVLNSPNNPSGAVYGAEELARLAAVIERHPNVLVMSDEIYEHYVYGGARHESFVKVAPQLKERTLIVNGASKGYAMTGWRLGYGAGPETLIAAMSKLLSQTTTCATSISQAAAVAAFAGEQAPVEAMRQAYEGRRARIAEGLSGIDGLTFSKPEGAFYVFANVSGLMGKSTRAGRVIESDVELAEYLLEDFGVATVCGAAYGLSPYLRISFASSDKDIAEGCLRIRAACAALQ</sequence>
<organism evidence="8 9">
    <name type="scientific">Bordetella genomosp. 10</name>
    <dbReference type="NCBI Taxonomy" id="1416804"/>
    <lineage>
        <taxon>Bacteria</taxon>
        <taxon>Pseudomonadati</taxon>
        <taxon>Pseudomonadota</taxon>
        <taxon>Betaproteobacteria</taxon>
        <taxon>Burkholderiales</taxon>
        <taxon>Alcaligenaceae</taxon>
        <taxon>Bordetella</taxon>
    </lineage>
</organism>
<gene>
    <name evidence="8" type="ORF">CAL29_24545</name>
</gene>
<keyword evidence="3 6" id="KW-0032">Aminotransferase</keyword>
<evidence type="ECO:0000256" key="1">
    <source>
        <dbReference type="ARBA" id="ARBA00001933"/>
    </source>
</evidence>
<proteinExistence type="inferred from homology"/>
<dbReference type="InterPro" id="IPR015424">
    <property type="entry name" value="PyrdxlP-dep_Trfase"/>
</dbReference>
<comment type="similarity">
    <text evidence="2 6">Belongs to the class-I pyridoxal-phosphate-dependent aminotransferase family.</text>
</comment>
<keyword evidence="9" id="KW-1185">Reference proteome</keyword>
<dbReference type="InterPro" id="IPR050596">
    <property type="entry name" value="AspAT/PAT-like"/>
</dbReference>
<comment type="caution">
    <text evidence="8">The sequence shown here is derived from an EMBL/GenBank/DDBJ whole genome shotgun (WGS) entry which is preliminary data.</text>
</comment>
<comment type="cofactor">
    <cofactor evidence="1 6">
        <name>pyridoxal 5'-phosphate</name>
        <dbReference type="ChEBI" id="CHEBI:597326"/>
    </cofactor>
</comment>
<dbReference type="InterPro" id="IPR015422">
    <property type="entry name" value="PyrdxlP-dep_Trfase_small"/>
</dbReference>
<dbReference type="EMBL" id="NEVM01000005">
    <property type="protein sequence ID" value="OZI31108.1"/>
    <property type="molecule type" value="Genomic_DNA"/>
</dbReference>
<protein>
    <recommendedName>
        <fullName evidence="6">Aminotransferase</fullName>
        <ecNumber evidence="6">2.6.1.-</ecNumber>
    </recommendedName>
</protein>
<dbReference type="RefSeq" id="WP_094855523.1">
    <property type="nucleotide sequence ID" value="NZ_NEVM01000005.1"/>
</dbReference>
<dbReference type="InterPro" id="IPR004839">
    <property type="entry name" value="Aminotransferase_I/II_large"/>
</dbReference>
<evidence type="ECO:0000256" key="4">
    <source>
        <dbReference type="ARBA" id="ARBA00022679"/>
    </source>
</evidence>
<evidence type="ECO:0000256" key="2">
    <source>
        <dbReference type="ARBA" id="ARBA00007441"/>
    </source>
</evidence>
<dbReference type="Gene3D" id="3.40.640.10">
    <property type="entry name" value="Type I PLP-dependent aspartate aminotransferase-like (Major domain)"/>
    <property type="match status" value="1"/>
</dbReference>
<dbReference type="SUPFAM" id="SSF53383">
    <property type="entry name" value="PLP-dependent transferases"/>
    <property type="match status" value="1"/>
</dbReference>
<dbReference type="OrthoDB" id="9803354at2"/>
<evidence type="ECO:0000313" key="9">
    <source>
        <dbReference type="Proteomes" id="UP000216020"/>
    </source>
</evidence>
<evidence type="ECO:0000259" key="7">
    <source>
        <dbReference type="Pfam" id="PF00155"/>
    </source>
</evidence>
<reference evidence="9" key="1">
    <citation type="submission" date="2017-05" db="EMBL/GenBank/DDBJ databases">
        <title>Complete and WGS of Bordetella genogroups.</title>
        <authorList>
            <person name="Spilker T."/>
            <person name="Lipuma J."/>
        </authorList>
    </citation>
    <scope>NUCLEOTIDE SEQUENCE [LARGE SCALE GENOMIC DNA]</scope>
    <source>
        <strain evidence="9">AU16122</strain>
    </source>
</reference>
<dbReference type="CDD" id="cd00609">
    <property type="entry name" value="AAT_like"/>
    <property type="match status" value="1"/>
</dbReference>
<dbReference type="InterPro" id="IPR015421">
    <property type="entry name" value="PyrdxlP-dep_Trfase_major"/>
</dbReference>
<dbReference type="PROSITE" id="PS00105">
    <property type="entry name" value="AA_TRANSFER_CLASS_1"/>
    <property type="match status" value="1"/>
</dbReference>
<dbReference type="PANTHER" id="PTHR46383:SF1">
    <property type="entry name" value="ASPARTATE AMINOTRANSFERASE"/>
    <property type="match status" value="1"/>
</dbReference>
<name>A0A261S1A0_9BORD</name>
<dbReference type="GO" id="GO:0006520">
    <property type="term" value="P:amino acid metabolic process"/>
    <property type="evidence" value="ECO:0007669"/>
    <property type="project" value="InterPro"/>
</dbReference>
<dbReference type="GO" id="GO:0030170">
    <property type="term" value="F:pyridoxal phosphate binding"/>
    <property type="evidence" value="ECO:0007669"/>
    <property type="project" value="InterPro"/>
</dbReference>
<dbReference type="Pfam" id="PF00155">
    <property type="entry name" value="Aminotran_1_2"/>
    <property type="match status" value="1"/>
</dbReference>
<evidence type="ECO:0000256" key="6">
    <source>
        <dbReference type="RuleBase" id="RU000481"/>
    </source>
</evidence>
<dbReference type="EC" id="2.6.1.-" evidence="6"/>
<dbReference type="Gene3D" id="3.90.1150.10">
    <property type="entry name" value="Aspartate Aminotransferase, domain 1"/>
    <property type="match status" value="1"/>
</dbReference>
<evidence type="ECO:0000313" key="8">
    <source>
        <dbReference type="EMBL" id="OZI31108.1"/>
    </source>
</evidence>
<dbReference type="Proteomes" id="UP000216020">
    <property type="component" value="Unassembled WGS sequence"/>
</dbReference>
<evidence type="ECO:0000256" key="5">
    <source>
        <dbReference type="ARBA" id="ARBA00022898"/>
    </source>
</evidence>
<dbReference type="FunFam" id="3.40.640.10:FF:000033">
    <property type="entry name" value="Aspartate aminotransferase"/>
    <property type="match status" value="1"/>
</dbReference>
<keyword evidence="5" id="KW-0663">Pyridoxal phosphate</keyword>
<dbReference type="GO" id="GO:0008483">
    <property type="term" value="F:transaminase activity"/>
    <property type="evidence" value="ECO:0007669"/>
    <property type="project" value="UniProtKB-KW"/>
</dbReference>
<keyword evidence="4 6" id="KW-0808">Transferase</keyword>
<feature type="domain" description="Aminotransferase class I/classII large" evidence="7">
    <location>
        <begin position="34"/>
        <end position="394"/>
    </location>
</feature>
<dbReference type="AlphaFoldDB" id="A0A261S1A0"/>